<evidence type="ECO:0000313" key="2">
    <source>
        <dbReference type="Proteomes" id="UP001196413"/>
    </source>
</evidence>
<organism evidence="1 2">
    <name type="scientific">Parelaphostrongylus tenuis</name>
    <name type="common">Meningeal worm</name>
    <dbReference type="NCBI Taxonomy" id="148309"/>
    <lineage>
        <taxon>Eukaryota</taxon>
        <taxon>Metazoa</taxon>
        <taxon>Ecdysozoa</taxon>
        <taxon>Nematoda</taxon>
        <taxon>Chromadorea</taxon>
        <taxon>Rhabditida</taxon>
        <taxon>Rhabditina</taxon>
        <taxon>Rhabditomorpha</taxon>
        <taxon>Strongyloidea</taxon>
        <taxon>Metastrongylidae</taxon>
        <taxon>Parelaphostrongylus</taxon>
    </lineage>
</organism>
<name>A0AAD5N9L9_PARTN</name>
<gene>
    <name evidence="1" type="ORF">KIN20_023972</name>
</gene>
<dbReference type="AlphaFoldDB" id="A0AAD5N9L9"/>
<dbReference type="Proteomes" id="UP001196413">
    <property type="component" value="Unassembled WGS sequence"/>
</dbReference>
<accession>A0AAD5N9L9</accession>
<comment type="caution">
    <text evidence="1">The sequence shown here is derived from an EMBL/GenBank/DDBJ whole genome shotgun (WGS) entry which is preliminary data.</text>
</comment>
<reference evidence="1" key="1">
    <citation type="submission" date="2021-06" db="EMBL/GenBank/DDBJ databases">
        <title>Parelaphostrongylus tenuis whole genome reference sequence.</title>
        <authorList>
            <person name="Garwood T.J."/>
            <person name="Larsen P.A."/>
            <person name="Fountain-Jones N.M."/>
            <person name="Garbe J.R."/>
            <person name="Macchietto M.G."/>
            <person name="Kania S.A."/>
            <person name="Gerhold R.W."/>
            <person name="Richards J.E."/>
            <person name="Wolf T.M."/>
        </authorList>
    </citation>
    <scope>NUCLEOTIDE SEQUENCE</scope>
    <source>
        <strain evidence="1">MNPRO001-30</strain>
        <tissue evidence="1">Meninges</tissue>
    </source>
</reference>
<dbReference type="EMBL" id="JAHQIW010004844">
    <property type="protein sequence ID" value="KAJ1363991.1"/>
    <property type="molecule type" value="Genomic_DNA"/>
</dbReference>
<keyword evidence="2" id="KW-1185">Reference proteome</keyword>
<evidence type="ECO:0000313" key="1">
    <source>
        <dbReference type="EMBL" id="KAJ1363991.1"/>
    </source>
</evidence>
<sequence length="61" mass="6835">MIVGSPLSPPAAQMVHDLREQMASQTFEERRQKMVQVARAAPGCRQPQQSVRSPYIIRTVA</sequence>
<protein>
    <submittedName>
        <fullName evidence="1">Uncharacterized protein</fullName>
    </submittedName>
</protein>
<proteinExistence type="predicted"/>